<dbReference type="PANTHER" id="PTHR19919">
    <property type="entry name" value="WD REPEAT CONTAINING PROTEIN"/>
    <property type="match status" value="1"/>
</dbReference>
<dbReference type="Gene3D" id="2.130.10.10">
    <property type="entry name" value="YVTN repeat-like/Quinoprotein amine dehydrogenase"/>
    <property type="match status" value="1"/>
</dbReference>
<keyword evidence="2" id="KW-0677">Repeat</keyword>
<name>A0ABD2L676_9BILA</name>
<keyword evidence="5" id="KW-1185">Reference proteome</keyword>
<dbReference type="SUPFAM" id="SSF50978">
    <property type="entry name" value="WD40 repeat-like"/>
    <property type="match status" value="1"/>
</dbReference>
<dbReference type="AlphaFoldDB" id="A0ABD2L676"/>
<dbReference type="InterPro" id="IPR015943">
    <property type="entry name" value="WD40/YVTN_repeat-like_dom_sf"/>
</dbReference>
<feature type="region of interest" description="Disordered" evidence="3">
    <location>
        <begin position="1"/>
        <end position="28"/>
    </location>
</feature>
<dbReference type="InterPro" id="IPR001680">
    <property type="entry name" value="WD40_rpt"/>
</dbReference>
<keyword evidence="1" id="KW-0853">WD repeat</keyword>
<sequence>MSPVRKWRYENDPGTKTDGTKTSRYENGGTKTATQLIAHDKEVYDIEFSKLSSGRDIFASSGADGSIRMFDLRHMEYSTIVFEEPSKKPLLRLAWNKQDHNYLATFAQNSNEIYILDIRIPSMARLGAEESHRISIAWAPHSTCHLVTAAEDCQALIWDVHQIPRAVDDPILAYAAAGEINQVQWSSALSDWISICYDKTLELLRV</sequence>
<dbReference type="InterPro" id="IPR036322">
    <property type="entry name" value="WD40_repeat_dom_sf"/>
</dbReference>
<comment type="caution">
    <text evidence="4">The sequence shown here is derived from an EMBL/GenBank/DDBJ whole genome shotgun (WGS) entry which is preliminary data.</text>
</comment>
<evidence type="ECO:0000256" key="1">
    <source>
        <dbReference type="ARBA" id="ARBA00022574"/>
    </source>
</evidence>
<reference evidence="4 5" key="1">
    <citation type="submission" date="2024-10" db="EMBL/GenBank/DDBJ databases">
        <authorList>
            <person name="Kim D."/>
        </authorList>
    </citation>
    <scope>NUCLEOTIDE SEQUENCE [LARGE SCALE GENOMIC DNA]</scope>
    <source>
        <strain evidence="4">BH-2024</strain>
    </source>
</reference>
<dbReference type="Proteomes" id="UP001620626">
    <property type="component" value="Unassembled WGS sequence"/>
</dbReference>
<dbReference type="InterPro" id="IPR045159">
    <property type="entry name" value="DCAF7-like"/>
</dbReference>
<evidence type="ECO:0000313" key="4">
    <source>
        <dbReference type="EMBL" id="KAL3110245.1"/>
    </source>
</evidence>
<dbReference type="SMART" id="SM00320">
    <property type="entry name" value="WD40"/>
    <property type="match status" value="2"/>
</dbReference>
<feature type="compositionally biased region" description="Basic and acidic residues" evidence="3">
    <location>
        <begin position="7"/>
        <end position="24"/>
    </location>
</feature>
<protein>
    <submittedName>
        <fullName evidence="4">Uncharacterized protein</fullName>
    </submittedName>
</protein>
<evidence type="ECO:0000256" key="3">
    <source>
        <dbReference type="SAM" id="MobiDB-lite"/>
    </source>
</evidence>
<organism evidence="4 5">
    <name type="scientific">Heterodera trifolii</name>
    <dbReference type="NCBI Taxonomy" id="157864"/>
    <lineage>
        <taxon>Eukaryota</taxon>
        <taxon>Metazoa</taxon>
        <taxon>Ecdysozoa</taxon>
        <taxon>Nematoda</taxon>
        <taxon>Chromadorea</taxon>
        <taxon>Rhabditida</taxon>
        <taxon>Tylenchina</taxon>
        <taxon>Tylenchomorpha</taxon>
        <taxon>Tylenchoidea</taxon>
        <taxon>Heteroderidae</taxon>
        <taxon>Heteroderinae</taxon>
        <taxon>Heterodera</taxon>
    </lineage>
</organism>
<dbReference type="EMBL" id="JBICBT010000549">
    <property type="protein sequence ID" value="KAL3110245.1"/>
    <property type="molecule type" value="Genomic_DNA"/>
</dbReference>
<dbReference type="Pfam" id="PF00400">
    <property type="entry name" value="WD40"/>
    <property type="match status" value="2"/>
</dbReference>
<proteinExistence type="predicted"/>
<accession>A0ABD2L676</accession>
<gene>
    <name evidence="4" type="ORF">niasHT_015848</name>
</gene>
<evidence type="ECO:0000256" key="2">
    <source>
        <dbReference type="ARBA" id="ARBA00022737"/>
    </source>
</evidence>
<evidence type="ECO:0000313" key="5">
    <source>
        <dbReference type="Proteomes" id="UP001620626"/>
    </source>
</evidence>